<protein>
    <submittedName>
        <fullName evidence="1">Uncharacterized protein</fullName>
    </submittedName>
</protein>
<accession>A0ABR1H6H5</accession>
<sequence>MPSCDDGSQAYTGPYADKEGEYVTSAGISHPYKFPLIRRCAWDYFIVEASIEYLPWQKATGDIYCTATATCAVTKLTGSETCQTRSEAISPSVGFIIQGVTLGLEVTITNEESHCETASDTTACTWNDGQCHTVWTQQQVLRQRGYRRHRCNYDPEARCMSDWTMDTPNTQINYGCGSACTDTNNCGNTSGQNC</sequence>
<dbReference type="Proteomes" id="UP001498476">
    <property type="component" value="Unassembled WGS sequence"/>
</dbReference>
<reference evidence="1 2" key="1">
    <citation type="journal article" date="2025" name="Microbiol. Resour. Announc.">
        <title>Draft genome sequences for Neonectria magnoliae and Neonectria punicea, canker pathogens of Liriodendron tulipifera and Acer saccharum in West Virginia.</title>
        <authorList>
            <person name="Petronek H.M."/>
            <person name="Kasson M.T."/>
            <person name="Metheny A.M."/>
            <person name="Stauder C.M."/>
            <person name="Lovett B."/>
            <person name="Lynch S.C."/>
            <person name="Garnas J.R."/>
            <person name="Kasson L.R."/>
            <person name="Stajich J.E."/>
        </authorList>
    </citation>
    <scope>NUCLEOTIDE SEQUENCE [LARGE SCALE GENOMIC DNA]</scope>
    <source>
        <strain evidence="1 2">NRRL 64653</strain>
    </source>
</reference>
<evidence type="ECO:0000313" key="1">
    <source>
        <dbReference type="EMBL" id="KAK7416723.1"/>
    </source>
</evidence>
<organism evidence="1 2">
    <name type="scientific">Neonectria punicea</name>
    <dbReference type="NCBI Taxonomy" id="979145"/>
    <lineage>
        <taxon>Eukaryota</taxon>
        <taxon>Fungi</taxon>
        <taxon>Dikarya</taxon>
        <taxon>Ascomycota</taxon>
        <taxon>Pezizomycotina</taxon>
        <taxon>Sordariomycetes</taxon>
        <taxon>Hypocreomycetidae</taxon>
        <taxon>Hypocreales</taxon>
        <taxon>Nectriaceae</taxon>
        <taxon>Neonectria</taxon>
    </lineage>
</organism>
<name>A0ABR1H6H5_9HYPO</name>
<dbReference type="EMBL" id="JAZAVJ010000065">
    <property type="protein sequence ID" value="KAK7416723.1"/>
    <property type="molecule type" value="Genomic_DNA"/>
</dbReference>
<keyword evidence="2" id="KW-1185">Reference proteome</keyword>
<gene>
    <name evidence="1" type="ORF">QQX98_005049</name>
</gene>
<evidence type="ECO:0000313" key="2">
    <source>
        <dbReference type="Proteomes" id="UP001498476"/>
    </source>
</evidence>
<comment type="caution">
    <text evidence="1">The sequence shown here is derived from an EMBL/GenBank/DDBJ whole genome shotgun (WGS) entry which is preliminary data.</text>
</comment>
<proteinExistence type="predicted"/>